<proteinExistence type="predicted"/>
<name>A0A0P6W0B9_9HYPH</name>
<sequence length="96" mass="10791">MIRKFATIAAFALVAATATLNTARADDNDFVASKTFESTVSGDDLSAEDRLLIVNGNSGRVVYNDGRNDLFCVTRVVFSHYDYYGRPHYKRTMRCR</sequence>
<dbReference type="EMBL" id="LJYW01000001">
    <property type="protein sequence ID" value="KPL52490.1"/>
    <property type="molecule type" value="Genomic_DNA"/>
</dbReference>
<evidence type="ECO:0000256" key="1">
    <source>
        <dbReference type="SAM" id="SignalP"/>
    </source>
</evidence>
<dbReference type="Proteomes" id="UP000048984">
    <property type="component" value="Unassembled WGS sequence"/>
</dbReference>
<feature type="chain" id="PRO_5006131972" evidence="1">
    <location>
        <begin position="26"/>
        <end position="96"/>
    </location>
</feature>
<reference evidence="2 3" key="1">
    <citation type="submission" date="2015-09" db="EMBL/GenBank/DDBJ databases">
        <authorList>
            <person name="Jackson K.R."/>
            <person name="Lunt B.L."/>
            <person name="Fisher J.N.B."/>
            <person name="Gardner A.V."/>
            <person name="Bailey M.E."/>
            <person name="Deus L.M."/>
            <person name="Earl A.S."/>
            <person name="Gibby P.D."/>
            <person name="Hartmann K.A."/>
            <person name="Liu J.E."/>
            <person name="Manci A.M."/>
            <person name="Nielsen D.A."/>
            <person name="Solomon M.B."/>
            <person name="Breakwell D.P."/>
            <person name="Burnett S.H."/>
            <person name="Grose J.H."/>
        </authorList>
    </citation>
    <scope>NUCLEOTIDE SEQUENCE [LARGE SCALE GENOMIC DNA]</scope>
    <source>
        <strain evidence="2 3">16</strain>
    </source>
</reference>
<evidence type="ECO:0000313" key="2">
    <source>
        <dbReference type="EMBL" id="KPL52490.1"/>
    </source>
</evidence>
<dbReference type="RefSeq" id="WP_054358653.1">
    <property type="nucleotide sequence ID" value="NZ_JAPCYQ010000001.1"/>
</dbReference>
<feature type="signal peptide" evidence="1">
    <location>
        <begin position="1"/>
        <end position="25"/>
    </location>
</feature>
<accession>A0A0P6W0B9</accession>
<comment type="caution">
    <text evidence="2">The sequence shown here is derived from an EMBL/GenBank/DDBJ whole genome shotgun (WGS) entry which is preliminary data.</text>
</comment>
<protein>
    <submittedName>
        <fullName evidence="2">Uncharacterized protein</fullName>
    </submittedName>
</protein>
<evidence type="ECO:0000313" key="3">
    <source>
        <dbReference type="Proteomes" id="UP000048984"/>
    </source>
</evidence>
<keyword evidence="3" id="KW-1185">Reference proteome</keyword>
<dbReference type="AlphaFoldDB" id="A0A0P6W0B9"/>
<keyword evidence="1" id="KW-0732">Signal</keyword>
<gene>
    <name evidence="2" type="ORF">ABB55_09860</name>
</gene>
<reference evidence="2 3" key="2">
    <citation type="submission" date="2015-10" db="EMBL/GenBank/DDBJ databases">
        <title>Draft Genome Sequence of Prosthecomicrobium hirschii ATCC 27832.</title>
        <authorList>
            <person name="Daniel J."/>
            <person name="Givan S.A."/>
            <person name="Brun Y.V."/>
            <person name="Brown P.J."/>
        </authorList>
    </citation>
    <scope>NUCLEOTIDE SEQUENCE [LARGE SCALE GENOMIC DNA]</scope>
    <source>
        <strain evidence="2 3">16</strain>
    </source>
</reference>
<organism evidence="2 3">
    <name type="scientific">Prosthecodimorpha hirschii</name>
    <dbReference type="NCBI Taxonomy" id="665126"/>
    <lineage>
        <taxon>Bacteria</taxon>
        <taxon>Pseudomonadati</taxon>
        <taxon>Pseudomonadota</taxon>
        <taxon>Alphaproteobacteria</taxon>
        <taxon>Hyphomicrobiales</taxon>
        <taxon>Ancalomicrobiaceae</taxon>
        <taxon>Prosthecodimorpha</taxon>
    </lineage>
</organism>